<dbReference type="InterPro" id="IPR018740">
    <property type="entry name" value="DUF2282_membr"/>
</dbReference>
<protein>
    <submittedName>
        <fullName evidence="2">Predicted integral membrane protein (DUF2282)</fullName>
    </submittedName>
</protein>
<feature type="signal peptide" evidence="1">
    <location>
        <begin position="1"/>
        <end position="27"/>
    </location>
</feature>
<evidence type="ECO:0000256" key="1">
    <source>
        <dbReference type="SAM" id="SignalP"/>
    </source>
</evidence>
<name>A0A450T8L3_9GAMM</name>
<accession>A0A450T8L3</accession>
<dbReference type="EMBL" id="CAADFE010000003">
    <property type="protein sequence ID" value="VFJ63033.1"/>
    <property type="molecule type" value="Genomic_DNA"/>
</dbReference>
<sequence>MRSLRIPLFLTSLLSFAFIGFTGSTLAANPSFEKCAGIAKAGMNDCGTSKHACGGQAKTDADPKEWIYVPKGTCKKIVGGTVKEK</sequence>
<reference evidence="2" key="1">
    <citation type="submission" date="2019-02" db="EMBL/GenBank/DDBJ databases">
        <authorList>
            <person name="Gruber-Vodicka R. H."/>
            <person name="Seah K. B. B."/>
        </authorList>
    </citation>
    <scope>NUCLEOTIDE SEQUENCE</scope>
    <source>
        <strain evidence="2">BECK_BZ131</strain>
    </source>
</reference>
<evidence type="ECO:0000313" key="2">
    <source>
        <dbReference type="EMBL" id="VFJ63033.1"/>
    </source>
</evidence>
<gene>
    <name evidence="2" type="ORF">BECKFW1821C_GA0114237_100378</name>
</gene>
<dbReference type="Pfam" id="PF10048">
    <property type="entry name" value="DUF2282"/>
    <property type="match status" value="1"/>
</dbReference>
<dbReference type="AlphaFoldDB" id="A0A450T8L3"/>
<organism evidence="2">
    <name type="scientific">Candidatus Kentrum sp. FW</name>
    <dbReference type="NCBI Taxonomy" id="2126338"/>
    <lineage>
        <taxon>Bacteria</taxon>
        <taxon>Pseudomonadati</taxon>
        <taxon>Pseudomonadota</taxon>
        <taxon>Gammaproteobacteria</taxon>
        <taxon>Candidatus Kentrum</taxon>
    </lineage>
</organism>
<feature type="chain" id="PRO_5019135865" evidence="1">
    <location>
        <begin position="28"/>
        <end position="85"/>
    </location>
</feature>
<proteinExistence type="predicted"/>
<keyword evidence="1" id="KW-0732">Signal</keyword>